<proteinExistence type="predicted"/>
<dbReference type="AlphaFoldDB" id="A0AAV6ING1"/>
<dbReference type="GO" id="GO:0016279">
    <property type="term" value="F:protein-lysine N-methyltransferase activity"/>
    <property type="evidence" value="ECO:0007669"/>
    <property type="project" value="TreeGrafter"/>
</dbReference>
<reference evidence="2" key="1">
    <citation type="submission" date="2020-08" db="EMBL/GenBank/DDBJ databases">
        <title>Plant Genome Project.</title>
        <authorList>
            <person name="Zhang R.-G."/>
        </authorList>
    </citation>
    <scope>NUCLEOTIDE SEQUENCE</scope>
    <source>
        <strain evidence="2">WSP0</strain>
        <tissue evidence="2">Leaf</tissue>
    </source>
</reference>
<dbReference type="InterPro" id="IPR046341">
    <property type="entry name" value="SET_dom_sf"/>
</dbReference>
<sequence>MDSGQDSVYSLSARGRSLPPQMAATTTRRLRAFKRWMRSQGIDHSDALRLIDHHPTNQLQGISVMTVCDLHEGDLVATIPKASCLTIKTSRARPVIESTGLEGYLGLSVALMYEKSLGQSSPWFGYLQLLPESEPIPLNWTLEEVDSLLSGTELHKLIQMKQLANQTLLHECESPKLEWGIPVYILKEDMALVYEDWKECILPLWASDSFELNPDFFGVEQYFAAKSLIASRSFEIDDYHGFGMVPLADLAKDAASYLEIPANLKLDSTIEESFKEDIKKEYKGSKNCAGEKQKELVHLHLPNHIKKYQLALKIERDNARYDCLRAKARALQYYHFRSLESVGSHYSGQPPDSVQVFSPPPPVPSLHRHILKTRRRGPRRATDGRLRLEMVSNSESLDLSFDTWGFFNTRGRRRDFQSRDQNYFEHKLKPEVLALVVRKPALAILAAAKTVQLRETPHSQVSGDGNGPGGGALGPLLSSEHTRLHCAQSVVPDDILFGGSSSGGVPTFASPPLSGDAPTPFTFPQGQLSDPSYFFLMSSLRFNHKTGAEDVHFTCIASQLIPESDEEDNLKNDVYEFVGNTEDNLLSEEYKNSGSGEQSTLNVLSTDGSSSVPSAFGDDPTVLEMIMVKDVKSGTEVFNTYGYVGNAALLHRYGFTEANNPYDIVNIDLELVVQWSSSLFSGRHSRMRLSLWRRLDYGGCVSQNSEYFEISLNGEPQVELLILLYIMLLPEEPYRQLDLTVSTAGSLNESLNLILPGHGNIETEEVPETIKDLLLTKSVRKALLAIANIRDSFYGSNSFEDDIEALRRSCPLRERKLYHSLMLRASERRILQKLRAYAAAAGAQLSGAVVRKKLKRT</sequence>
<gene>
    <name evidence="2" type="ORF">RHGRI_029566</name>
</gene>
<evidence type="ECO:0000313" key="2">
    <source>
        <dbReference type="EMBL" id="KAG5528947.1"/>
    </source>
</evidence>
<dbReference type="CDD" id="cd10527">
    <property type="entry name" value="SET_LSMT"/>
    <property type="match status" value="1"/>
</dbReference>
<feature type="compositionally biased region" description="Gly residues" evidence="1">
    <location>
        <begin position="464"/>
        <end position="473"/>
    </location>
</feature>
<dbReference type="PANTHER" id="PTHR13271">
    <property type="entry name" value="UNCHARACTERIZED PUTATIVE METHYLTRANSFERASE"/>
    <property type="match status" value="1"/>
</dbReference>
<comment type="caution">
    <text evidence="2">The sequence shown here is derived from an EMBL/GenBank/DDBJ whole genome shotgun (WGS) entry which is preliminary data.</text>
</comment>
<dbReference type="EMBL" id="JACTNZ010000010">
    <property type="protein sequence ID" value="KAG5528947.1"/>
    <property type="molecule type" value="Genomic_DNA"/>
</dbReference>
<dbReference type="Gene3D" id="3.90.1410.10">
    <property type="entry name" value="set domain protein methyltransferase, domain 1"/>
    <property type="match status" value="2"/>
</dbReference>
<evidence type="ECO:0008006" key="4">
    <source>
        <dbReference type="Google" id="ProtNLM"/>
    </source>
</evidence>
<dbReference type="Proteomes" id="UP000823749">
    <property type="component" value="Chromosome 10"/>
</dbReference>
<accession>A0AAV6ING1</accession>
<organism evidence="2 3">
    <name type="scientific">Rhododendron griersonianum</name>
    <dbReference type="NCBI Taxonomy" id="479676"/>
    <lineage>
        <taxon>Eukaryota</taxon>
        <taxon>Viridiplantae</taxon>
        <taxon>Streptophyta</taxon>
        <taxon>Embryophyta</taxon>
        <taxon>Tracheophyta</taxon>
        <taxon>Spermatophyta</taxon>
        <taxon>Magnoliopsida</taxon>
        <taxon>eudicotyledons</taxon>
        <taxon>Gunneridae</taxon>
        <taxon>Pentapetalae</taxon>
        <taxon>asterids</taxon>
        <taxon>Ericales</taxon>
        <taxon>Ericaceae</taxon>
        <taxon>Ericoideae</taxon>
        <taxon>Rhodoreae</taxon>
        <taxon>Rhododendron</taxon>
    </lineage>
</organism>
<evidence type="ECO:0000256" key="1">
    <source>
        <dbReference type="SAM" id="MobiDB-lite"/>
    </source>
</evidence>
<feature type="region of interest" description="Disordered" evidence="1">
    <location>
        <begin position="456"/>
        <end position="476"/>
    </location>
</feature>
<evidence type="ECO:0000313" key="3">
    <source>
        <dbReference type="Proteomes" id="UP000823749"/>
    </source>
</evidence>
<dbReference type="SUPFAM" id="SSF82199">
    <property type="entry name" value="SET domain"/>
    <property type="match status" value="2"/>
</dbReference>
<protein>
    <recommendedName>
        <fullName evidence="4">SET domain-containing protein</fullName>
    </recommendedName>
</protein>
<dbReference type="GO" id="GO:0005634">
    <property type="term" value="C:nucleus"/>
    <property type="evidence" value="ECO:0007669"/>
    <property type="project" value="TreeGrafter"/>
</dbReference>
<keyword evidence="3" id="KW-1185">Reference proteome</keyword>
<dbReference type="InterPro" id="IPR050600">
    <property type="entry name" value="SETD3_SETD6_MTase"/>
</dbReference>
<name>A0AAV6ING1_9ERIC</name>
<dbReference type="PANTHER" id="PTHR13271:SF34">
    <property type="entry name" value="N-LYSINE METHYLTRANSFERASE SETD6"/>
    <property type="match status" value="1"/>
</dbReference>